<evidence type="ECO:0008006" key="3">
    <source>
        <dbReference type="Google" id="ProtNLM"/>
    </source>
</evidence>
<sequence length="191" mass="22508">MKGKYLFIGLTILSLTLMGCTPENVVLVPKINYDQASIDLMKELTPQLEGRWNLRQVDVKYKSYNRQSEIGIYQDTTFQNLATLTVVRSSRQVYSQYFEFEGTIEYKKKIYPIKFNLLVHYGWIEKKQGPQAVLLFQYNSKVDHVVEPEENFLEYLGLINDNFNLEVFPDKRKMVWKGLSRGIEKIDFEKQ</sequence>
<evidence type="ECO:0000313" key="2">
    <source>
        <dbReference type="Proteomes" id="UP000479293"/>
    </source>
</evidence>
<reference evidence="1 2" key="1">
    <citation type="submission" date="2019-10" db="EMBL/GenBank/DDBJ databases">
        <title>Draft Genome Sequence of Cytophagaceae sp. SJW1-29.</title>
        <authorList>
            <person name="Choi A."/>
        </authorList>
    </citation>
    <scope>NUCLEOTIDE SEQUENCE [LARGE SCALE GENOMIC DNA]</scope>
    <source>
        <strain evidence="1 2">SJW1-29</strain>
    </source>
</reference>
<proteinExistence type="predicted"/>
<organism evidence="1 2">
    <name type="scientific">Salmonirosea aquatica</name>
    <dbReference type="NCBI Taxonomy" id="2654236"/>
    <lineage>
        <taxon>Bacteria</taxon>
        <taxon>Pseudomonadati</taxon>
        <taxon>Bacteroidota</taxon>
        <taxon>Cytophagia</taxon>
        <taxon>Cytophagales</taxon>
        <taxon>Spirosomataceae</taxon>
        <taxon>Salmonirosea</taxon>
    </lineage>
</organism>
<name>A0A7C9BD76_9BACT</name>
<accession>A0A7C9BD76</accession>
<dbReference type="AlphaFoldDB" id="A0A7C9BD76"/>
<protein>
    <recommendedName>
        <fullName evidence="3">Lipoprotein</fullName>
    </recommendedName>
</protein>
<dbReference type="Proteomes" id="UP000479293">
    <property type="component" value="Unassembled WGS sequence"/>
</dbReference>
<dbReference type="PROSITE" id="PS51257">
    <property type="entry name" value="PROKAR_LIPOPROTEIN"/>
    <property type="match status" value="1"/>
</dbReference>
<dbReference type="EMBL" id="WHLY01000002">
    <property type="protein sequence ID" value="MPR32081.1"/>
    <property type="molecule type" value="Genomic_DNA"/>
</dbReference>
<keyword evidence="2" id="KW-1185">Reference proteome</keyword>
<dbReference type="RefSeq" id="WP_152756282.1">
    <property type="nucleotide sequence ID" value="NZ_WHLY01000002.1"/>
</dbReference>
<evidence type="ECO:0000313" key="1">
    <source>
        <dbReference type="EMBL" id="MPR32081.1"/>
    </source>
</evidence>
<comment type="caution">
    <text evidence="1">The sequence shown here is derived from an EMBL/GenBank/DDBJ whole genome shotgun (WGS) entry which is preliminary data.</text>
</comment>
<gene>
    <name evidence="1" type="ORF">GBK04_01655</name>
</gene>